<organism evidence="1 2">
    <name type="scientific">Brucella thiophenivorans</name>
    <dbReference type="NCBI Taxonomy" id="571255"/>
    <lineage>
        <taxon>Bacteria</taxon>
        <taxon>Pseudomonadati</taxon>
        <taxon>Pseudomonadota</taxon>
        <taxon>Alphaproteobacteria</taxon>
        <taxon>Hyphomicrobiales</taxon>
        <taxon>Brucellaceae</taxon>
        <taxon>Brucella/Ochrobactrum group</taxon>
        <taxon>Brucella</taxon>
    </lineage>
</organism>
<name>A0A256F4A1_9HYPH</name>
<comment type="caution">
    <text evidence="1">The sequence shown here is derived from an EMBL/GenBank/DDBJ whole genome shotgun (WGS) entry which is preliminary data.</text>
</comment>
<dbReference type="AlphaFoldDB" id="A0A256F4A1"/>
<dbReference type="Proteomes" id="UP000215590">
    <property type="component" value="Unassembled WGS sequence"/>
</dbReference>
<sequence>MAESLQPGANVTAATWSEDLDPSQLYGWRRKALASGVISPVTAGADSPA</sequence>
<reference evidence="1 2" key="1">
    <citation type="submission" date="2017-07" db="EMBL/GenBank/DDBJ databases">
        <title>Phylogenetic study on the rhizospheric bacterium Ochrobactrum sp. A44.</title>
        <authorList>
            <person name="Krzyzanowska D.M."/>
            <person name="Ossowicki A."/>
            <person name="Rajewska M."/>
            <person name="Maciag T."/>
            <person name="Kaczynski Z."/>
            <person name="Czerwicka M."/>
            <person name="Jafra S."/>
        </authorList>
    </citation>
    <scope>NUCLEOTIDE SEQUENCE [LARGE SCALE GENOMIC DNA]</scope>
    <source>
        <strain evidence="1 2">DSM 7216</strain>
    </source>
</reference>
<accession>A0A256F4A1</accession>
<evidence type="ECO:0000313" key="2">
    <source>
        <dbReference type="Proteomes" id="UP000215590"/>
    </source>
</evidence>
<proteinExistence type="predicted"/>
<dbReference type="EMBL" id="NNRJ01000064">
    <property type="protein sequence ID" value="OYR09251.1"/>
    <property type="molecule type" value="Genomic_DNA"/>
</dbReference>
<protein>
    <submittedName>
        <fullName evidence="1">Transposase family protein</fullName>
    </submittedName>
</protein>
<gene>
    <name evidence="1" type="ORF">CEV31_3888</name>
</gene>
<evidence type="ECO:0000313" key="1">
    <source>
        <dbReference type="EMBL" id="OYR09251.1"/>
    </source>
</evidence>
<keyword evidence="2" id="KW-1185">Reference proteome</keyword>